<evidence type="ECO:0000259" key="3">
    <source>
        <dbReference type="PROSITE" id="PS51203"/>
    </source>
</evidence>
<reference evidence="4" key="1">
    <citation type="journal article" date="2021" name="Sci. Adv.">
        <title>The American lobster genome reveals insights on longevity, neural, and immune adaptations.</title>
        <authorList>
            <person name="Polinski J.M."/>
            <person name="Zimin A.V."/>
            <person name="Clark K.F."/>
            <person name="Kohn A.B."/>
            <person name="Sadowski N."/>
            <person name="Timp W."/>
            <person name="Ptitsyn A."/>
            <person name="Khanna P."/>
            <person name="Romanova D.Y."/>
            <person name="Williams P."/>
            <person name="Greenwood S.J."/>
            <person name="Moroz L.L."/>
            <person name="Walt D.R."/>
            <person name="Bodnar A.G."/>
        </authorList>
    </citation>
    <scope>NUCLEOTIDE SEQUENCE</scope>
    <source>
        <strain evidence="4">GMGI-L3</strain>
    </source>
</reference>
<dbReference type="Pfam" id="PF04969">
    <property type="entry name" value="CS"/>
    <property type="match status" value="1"/>
</dbReference>
<keyword evidence="5" id="KW-1185">Reference proteome</keyword>
<protein>
    <submittedName>
        <fullName evidence="4">Dynein assembly factor 4, axonemal-like</fullName>
    </submittedName>
</protein>
<dbReference type="SUPFAM" id="SSF48452">
    <property type="entry name" value="TPR-like"/>
    <property type="match status" value="1"/>
</dbReference>
<comment type="caution">
    <text evidence="4">The sequence shown here is derived from an EMBL/GenBank/DDBJ whole genome shotgun (WGS) entry which is preliminary data.</text>
</comment>
<gene>
    <name evidence="4" type="primary">Dnaaf4-L</name>
    <name evidence="4" type="ORF">Hamer_G023078</name>
</gene>
<dbReference type="PROSITE" id="PS51203">
    <property type="entry name" value="CS"/>
    <property type="match status" value="1"/>
</dbReference>
<dbReference type="AlphaFoldDB" id="A0A8J5N1Q8"/>
<dbReference type="Gene3D" id="2.60.40.790">
    <property type="match status" value="1"/>
</dbReference>
<feature type="region of interest" description="Disordered" evidence="2">
    <location>
        <begin position="452"/>
        <end position="479"/>
    </location>
</feature>
<dbReference type="PANTHER" id="PTHR46492">
    <property type="entry name" value="DYNEIN ASSEMBLY FACTOR 4, AXONEMAL"/>
    <property type="match status" value="1"/>
</dbReference>
<dbReference type="InterPro" id="IPR011990">
    <property type="entry name" value="TPR-like_helical_dom_sf"/>
</dbReference>
<feature type="domain" description="CS" evidence="3">
    <location>
        <begin position="3"/>
        <end position="87"/>
    </location>
</feature>
<organism evidence="4 5">
    <name type="scientific">Homarus americanus</name>
    <name type="common">American lobster</name>
    <dbReference type="NCBI Taxonomy" id="6706"/>
    <lineage>
        <taxon>Eukaryota</taxon>
        <taxon>Metazoa</taxon>
        <taxon>Ecdysozoa</taxon>
        <taxon>Arthropoda</taxon>
        <taxon>Crustacea</taxon>
        <taxon>Multicrustacea</taxon>
        <taxon>Malacostraca</taxon>
        <taxon>Eumalacostraca</taxon>
        <taxon>Eucarida</taxon>
        <taxon>Decapoda</taxon>
        <taxon>Pleocyemata</taxon>
        <taxon>Astacidea</taxon>
        <taxon>Nephropoidea</taxon>
        <taxon>Nephropidae</taxon>
        <taxon>Homarus</taxon>
    </lineage>
</organism>
<feature type="coiled-coil region" evidence="1">
    <location>
        <begin position="90"/>
        <end position="119"/>
    </location>
</feature>
<dbReference type="GO" id="GO:0003341">
    <property type="term" value="P:cilium movement"/>
    <property type="evidence" value="ECO:0007669"/>
    <property type="project" value="TreeGrafter"/>
</dbReference>
<name>A0A8J5N1Q8_HOMAM</name>
<dbReference type="InterPro" id="IPR019734">
    <property type="entry name" value="TPR_rpt"/>
</dbReference>
<keyword evidence="1" id="KW-0175">Coiled coil</keyword>
<dbReference type="SMART" id="SM00028">
    <property type="entry name" value="TPR"/>
    <property type="match status" value="3"/>
</dbReference>
<feature type="region of interest" description="Disordered" evidence="2">
    <location>
        <begin position="236"/>
        <end position="271"/>
    </location>
</feature>
<dbReference type="GO" id="GO:0036158">
    <property type="term" value="P:outer dynein arm assembly"/>
    <property type="evidence" value="ECO:0007669"/>
    <property type="project" value="TreeGrafter"/>
</dbReference>
<dbReference type="InterPro" id="IPR007052">
    <property type="entry name" value="CS_dom"/>
</dbReference>
<evidence type="ECO:0000313" key="5">
    <source>
        <dbReference type="Proteomes" id="UP000747542"/>
    </source>
</evidence>
<evidence type="ECO:0000256" key="1">
    <source>
        <dbReference type="SAM" id="Coils"/>
    </source>
</evidence>
<dbReference type="InterPro" id="IPR052004">
    <property type="entry name" value="Dynein_assembly_factor_4"/>
</dbReference>
<evidence type="ECO:0000256" key="2">
    <source>
        <dbReference type="SAM" id="MobiDB-lite"/>
    </source>
</evidence>
<sequence>MPIHVTDYTWQQTSEKILLSLDLHQTSPKNVDIVTTNSYLKVSFLPYIFEAFLCHMINADQSTAQIMKGQIKFDLAKEDHVHWSDLCLKLSREEMQNKRQEAIKDVEEQEKKSKSKKKRSVIAVKDLLSLEQISEDDKVREERKKLIEREKTDFLKQTIEDDPQNNQTQGISAQCSVDCHLFLDATSKPDIRRRISSMCSEDGTAVAQEMDYDGDGEDSIYYSSTENLHLKNGNVKIDKVDNGNRKQRKSSSIRKAALKDKEEKRKEEKKKVTTVPPVWENCIIKVKHTTRVFPTPSRESTQAEEQQWLTSQSVHSSAAKDFSSESSEEHLKKKAISLFSNGDYRGCVNACTEALKVNPCMSSLYSNRAAANLALNNLHHTINDCTKALELLTPPTEDNSKSRLLCHIRRGTAFVRLGLLSEGLAEYQAAHQITPENKTLKKDVEKIQAMITTSTDSGDSNEDDSGCGEDGVSVGNNLA</sequence>
<dbReference type="SUPFAM" id="SSF49764">
    <property type="entry name" value="HSP20-like chaperones"/>
    <property type="match status" value="1"/>
</dbReference>
<dbReference type="EMBL" id="JAHLQT010011989">
    <property type="protein sequence ID" value="KAG7171673.1"/>
    <property type="molecule type" value="Genomic_DNA"/>
</dbReference>
<dbReference type="InterPro" id="IPR008978">
    <property type="entry name" value="HSP20-like_chaperone"/>
</dbReference>
<dbReference type="Proteomes" id="UP000747542">
    <property type="component" value="Unassembled WGS sequence"/>
</dbReference>
<dbReference type="GO" id="GO:0036159">
    <property type="term" value="P:inner dynein arm assembly"/>
    <property type="evidence" value="ECO:0007669"/>
    <property type="project" value="TreeGrafter"/>
</dbReference>
<accession>A0A8J5N1Q8</accession>
<dbReference type="Gene3D" id="1.25.40.10">
    <property type="entry name" value="Tetratricopeptide repeat domain"/>
    <property type="match status" value="1"/>
</dbReference>
<dbReference type="PANTHER" id="PTHR46492:SF1">
    <property type="entry name" value="DYNEIN AXONEMAL ASSEMBLY FACTOR 4"/>
    <property type="match status" value="1"/>
</dbReference>
<evidence type="ECO:0000313" key="4">
    <source>
        <dbReference type="EMBL" id="KAG7171673.1"/>
    </source>
</evidence>
<feature type="compositionally biased region" description="Basic and acidic residues" evidence="2">
    <location>
        <begin position="257"/>
        <end position="271"/>
    </location>
</feature>
<proteinExistence type="predicted"/>